<dbReference type="AlphaFoldDB" id="A0AAN5ICV7"/>
<dbReference type="InterPro" id="IPR036719">
    <property type="entry name" value="Neuro-gated_channel_TM_sf"/>
</dbReference>
<evidence type="ECO:0000256" key="7">
    <source>
        <dbReference type="SAM" id="SignalP"/>
    </source>
</evidence>
<keyword evidence="7" id="KW-0732">Signal</keyword>
<feature type="transmembrane region" description="Helical" evidence="6">
    <location>
        <begin position="327"/>
        <end position="347"/>
    </location>
</feature>
<dbReference type="Pfam" id="PF02931">
    <property type="entry name" value="Neur_chan_LBD"/>
    <property type="match status" value="1"/>
</dbReference>
<dbReference type="InterPro" id="IPR006202">
    <property type="entry name" value="Neur_chan_lig-bd"/>
</dbReference>
<evidence type="ECO:0000256" key="1">
    <source>
        <dbReference type="ARBA" id="ARBA00004141"/>
    </source>
</evidence>
<feature type="signal peptide" evidence="7">
    <location>
        <begin position="1"/>
        <end position="19"/>
    </location>
</feature>
<name>A0AAN5ICV7_9BILA</name>
<feature type="compositionally biased region" description="Basic and acidic residues" evidence="5">
    <location>
        <begin position="470"/>
        <end position="481"/>
    </location>
</feature>
<proteinExistence type="predicted"/>
<dbReference type="EMBL" id="BTRK01000006">
    <property type="protein sequence ID" value="GMR58021.1"/>
    <property type="molecule type" value="Genomic_DNA"/>
</dbReference>
<keyword evidence="2 6" id="KW-0812">Transmembrane</keyword>
<comment type="caution">
    <text evidence="9">The sequence shown here is derived from an EMBL/GenBank/DDBJ whole genome shotgun (WGS) entry which is preliminary data.</text>
</comment>
<dbReference type="PANTHER" id="PTHR18945">
    <property type="entry name" value="NEUROTRANSMITTER GATED ION CHANNEL"/>
    <property type="match status" value="1"/>
</dbReference>
<dbReference type="InterPro" id="IPR036734">
    <property type="entry name" value="Neur_chan_lig-bd_sf"/>
</dbReference>
<gene>
    <name evidence="9" type="ORF">PMAYCL1PPCAC_28216</name>
</gene>
<sequence>RLHLLFPAALLLLAETTLGQGESSVQLKLEQSLLKGYNRKHRPVKSDSTALAVTILISITHIEKVNEDEQTAVIHGTMFASWRDEYLTWKPSEYNGTTSIFLETWKIWQPALSLYNSARGNQWNLYMGGAPASVDSKGQVMSQGSFSFYVTCQFDFTNWPNDEHRCPIVIADWVYDLSRVNLSESISNVDMKPYMNLHYDPFDDREKKHIAGWEIVTTTRKHCYWGRKWCQDSVNVGPGSDDKYEYYWSVLEFGVIIRRHAPYVIFTLVIPTILSSFLTLFSYWIEHDYFPLILLVFNTIFQGLYGWDMVRQLPAGDGTMPDMIAFYGFNMSVTILSIVVHILLEIAPSSMPTAFEMPQKLREWAAQARSVQLFSSKGFSFDPAELYGGSLPPDTAPVSSITPLTSSASAALLSGFETTPETGEILVQMEEGLHDKPCSTSSLEDVAPLVEVHQEQATGNGQTAVNVEGGEEKKEEEKEGESLPPASIEQHCALIRRLIFCLFALAYMWELPNAFF</sequence>
<dbReference type="InterPro" id="IPR038050">
    <property type="entry name" value="Neuro_actylchol_rec"/>
</dbReference>
<protein>
    <recommendedName>
        <fullName evidence="8">Neurotransmitter-gated ion-channel ligand-binding domain-containing protein</fullName>
    </recommendedName>
</protein>
<evidence type="ECO:0000313" key="10">
    <source>
        <dbReference type="Proteomes" id="UP001328107"/>
    </source>
</evidence>
<feature type="transmembrane region" description="Helical" evidence="6">
    <location>
        <begin position="263"/>
        <end position="284"/>
    </location>
</feature>
<dbReference type="Gene3D" id="1.20.58.390">
    <property type="entry name" value="Neurotransmitter-gated ion-channel transmembrane domain"/>
    <property type="match status" value="1"/>
</dbReference>
<evidence type="ECO:0000256" key="5">
    <source>
        <dbReference type="SAM" id="MobiDB-lite"/>
    </source>
</evidence>
<dbReference type="Proteomes" id="UP001328107">
    <property type="component" value="Unassembled WGS sequence"/>
</dbReference>
<dbReference type="Gene3D" id="2.70.170.10">
    <property type="entry name" value="Neurotransmitter-gated ion-channel ligand-binding domain"/>
    <property type="match status" value="1"/>
</dbReference>
<evidence type="ECO:0000256" key="2">
    <source>
        <dbReference type="ARBA" id="ARBA00022692"/>
    </source>
</evidence>
<feature type="transmembrane region" description="Helical" evidence="6">
    <location>
        <begin position="289"/>
        <end position="307"/>
    </location>
</feature>
<evidence type="ECO:0000313" key="9">
    <source>
        <dbReference type="EMBL" id="GMR58021.1"/>
    </source>
</evidence>
<evidence type="ECO:0000256" key="6">
    <source>
        <dbReference type="SAM" id="Phobius"/>
    </source>
</evidence>
<dbReference type="GO" id="GO:0016020">
    <property type="term" value="C:membrane"/>
    <property type="evidence" value="ECO:0007669"/>
    <property type="project" value="UniProtKB-SubCell"/>
</dbReference>
<dbReference type="GO" id="GO:0004888">
    <property type="term" value="F:transmembrane signaling receptor activity"/>
    <property type="evidence" value="ECO:0007669"/>
    <property type="project" value="InterPro"/>
</dbReference>
<dbReference type="CDD" id="cd18989">
    <property type="entry name" value="LGIC_ECD_cation"/>
    <property type="match status" value="1"/>
</dbReference>
<reference evidence="10" key="1">
    <citation type="submission" date="2022-10" db="EMBL/GenBank/DDBJ databases">
        <title>Genome assembly of Pristionchus species.</title>
        <authorList>
            <person name="Yoshida K."/>
            <person name="Sommer R.J."/>
        </authorList>
    </citation>
    <scope>NUCLEOTIDE SEQUENCE [LARGE SCALE GENOMIC DNA]</scope>
    <source>
        <strain evidence="10">RS5460</strain>
    </source>
</reference>
<dbReference type="InterPro" id="IPR006201">
    <property type="entry name" value="Neur_channel"/>
</dbReference>
<keyword evidence="4 6" id="KW-0472">Membrane</keyword>
<dbReference type="GO" id="GO:0005230">
    <property type="term" value="F:extracellular ligand-gated monoatomic ion channel activity"/>
    <property type="evidence" value="ECO:0007669"/>
    <property type="project" value="InterPro"/>
</dbReference>
<keyword evidence="10" id="KW-1185">Reference proteome</keyword>
<dbReference type="SUPFAM" id="SSF63712">
    <property type="entry name" value="Nicotinic receptor ligand binding domain-like"/>
    <property type="match status" value="1"/>
</dbReference>
<organism evidence="9 10">
    <name type="scientific">Pristionchus mayeri</name>
    <dbReference type="NCBI Taxonomy" id="1317129"/>
    <lineage>
        <taxon>Eukaryota</taxon>
        <taxon>Metazoa</taxon>
        <taxon>Ecdysozoa</taxon>
        <taxon>Nematoda</taxon>
        <taxon>Chromadorea</taxon>
        <taxon>Rhabditida</taxon>
        <taxon>Rhabditina</taxon>
        <taxon>Diplogasteromorpha</taxon>
        <taxon>Diplogasteroidea</taxon>
        <taxon>Neodiplogasteridae</taxon>
        <taxon>Pristionchus</taxon>
    </lineage>
</organism>
<feature type="compositionally biased region" description="Polar residues" evidence="5">
    <location>
        <begin position="455"/>
        <end position="465"/>
    </location>
</feature>
<accession>A0AAN5ICV7</accession>
<feature type="chain" id="PRO_5042885182" description="Neurotransmitter-gated ion-channel ligand-binding domain-containing protein" evidence="7">
    <location>
        <begin position="20"/>
        <end position="516"/>
    </location>
</feature>
<keyword evidence="3 6" id="KW-1133">Transmembrane helix</keyword>
<evidence type="ECO:0000256" key="3">
    <source>
        <dbReference type="ARBA" id="ARBA00022989"/>
    </source>
</evidence>
<evidence type="ECO:0000256" key="4">
    <source>
        <dbReference type="ARBA" id="ARBA00023136"/>
    </source>
</evidence>
<feature type="region of interest" description="Disordered" evidence="5">
    <location>
        <begin position="455"/>
        <end position="485"/>
    </location>
</feature>
<feature type="non-terminal residue" evidence="9">
    <location>
        <position position="1"/>
    </location>
</feature>
<evidence type="ECO:0000259" key="8">
    <source>
        <dbReference type="Pfam" id="PF02931"/>
    </source>
</evidence>
<dbReference type="SUPFAM" id="SSF90112">
    <property type="entry name" value="Neurotransmitter-gated ion-channel transmembrane pore"/>
    <property type="match status" value="1"/>
</dbReference>
<comment type="subcellular location">
    <subcellularLocation>
        <location evidence="1">Membrane</location>
        <topology evidence="1">Multi-pass membrane protein</topology>
    </subcellularLocation>
</comment>
<feature type="domain" description="Neurotransmitter-gated ion-channel ligand-binding" evidence="8">
    <location>
        <begin position="29"/>
        <end position="197"/>
    </location>
</feature>